<dbReference type="RefSeq" id="XP_060326677.1">
    <property type="nucleotide sequence ID" value="XM_060479632.1"/>
</dbReference>
<dbReference type="SUPFAM" id="SSF53067">
    <property type="entry name" value="Actin-like ATPase domain"/>
    <property type="match status" value="1"/>
</dbReference>
<dbReference type="Proteomes" id="UP001175211">
    <property type="component" value="Unassembled WGS sequence"/>
</dbReference>
<dbReference type="PANTHER" id="PTHR14187">
    <property type="entry name" value="ALPHA KINASE/ELONGATION FACTOR 2 KINASE"/>
    <property type="match status" value="1"/>
</dbReference>
<proteinExistence type="predicted"/>
<comment type="caution">
    <text evidence="1">The sequence shown here is derived from an EMBL/GenBank/DDBJ whole genome shotgun (WGS) entry which is preliminary data.</text>
</comment>
<evidence type="ECO:0000313" key="2">
    <source>
        <dbReference type="Proteomes" id="UP001175211"/>
    </source>
</evidence>
<protein>
    <recommendedName>
        <fullName evidence="3">Actin-like ATPase domain-containing protein</fullName>
    </recommendedName>
</protein>
<name>A0AA39JUV2_ARMTA</name>
<reference evidence="1" key="1">
    <citation type="submission" date="2023-06" db="EMBL/GenBank/DDBJ databases">
        <authorList>
            <consortium name="Lawrence Berkeley National Laboratory"/>
            <person name="Ahrendt S."/>
            <person name="Sahu N."/>
            <person name="Indic B."/>
            <person name="Wong-Bajracharya J."/>
            <person name="Merenyi Z."/>
            <person name="Ke H.-M."/>
            <person name="Monk M."/>
            <person name="Kocsube S."/>
            <person name="Drula E."/>
            <person name="Lipzen A."/>
            <person name="Balint B."/>
            <person name="Henrissat B."/>
            <person name="Andreopoulos B."/>
            <person name="Martin F.M."/>
            <person name="Harder C.B."/>
            <person name="Rigling D."/>
            <person name="Ford K.L."/>
            <person name="Foster G.D."/>
            <person name="Pangilinan J."/>
            <person name="Papanicolaou A."/>
            <person name="Barry K."/>
            <person name="LaButti K."/>
            <person name="Viragh M."/>
            <person name="Koriabine M."/>
            <person name="Yan M."/>
            <person name="Riley R."/>
            <person name="Champramary S."/>
            <person name="Plett K.L."/>
            <person name="Tsai I.J."/>
            <person name="Slot J."/>
            <person name="Sipos G."/>
            <person name="Plett J."/>
            <person name="Nagy L.G."/>
            <person name="Grigoriev I.V."/>
        </authorList>
    </citation>
    <scope>NUCLEOTIDE SEQUENCE</scope>
    <source>
        <strain evidence="1">CCBAS 213</strain>
    </source>
</reference>
<gene>
    <name evidence="1" type="ORF">EV420DRAFT_1711274</name>
</gene>
<sequence length="560" mass="61981">MTARNRYQGTHRKLVIAFDVGTTFSGASYAILDPGLVPEVRGVTRFPAQQKVGGDSKIPSIIYYDKDGAVRAVGAEATQEAFLEEAEDNEYIKVECISLSVQRTYIIEANPSGATFWDSVADNCRIHIDSPRMDGKGPQQAIHEESCSHRWSHPGLLLMDRQRLQFVTEGEASLHFLLSTRGLWATCSKETGIIIVDAGGGTVDLSAYGKTSDSNTFEEIAATQCRLQGSVFVGRRARAYLEDELAESKFKGEDDINQIANVFDKTTKLGFRNASEPQFIRFGSARDKDLSVGIRNGQMKIAGDVVAKFFEPSVTSIVEAVTDQMKEASQNVSTIVLVGGFAASDWLFSQLHQQLESRGLSICRPDGHVNKAVADGALSFYLDHFVSARVANFTYGIECVTDFQRSKSDHLARASTVIPMPSGRSVVPHMFSPILTKGTRVQEEKEFLQRYWQEGAHIRSMENLYVDLMCYRGPSPAPDWIDLNPHMFSTLCTVQADTSGITQGLSLETARGGQRFYTIRFDVVLLFGLTELKAQLQWVENGETKRCPAVIVYDDVKGMN</sequence>
<dbReference type="PANTHER" id="PTHR14187:SF5">
    <property type="entry name" value="HEAT SHOCK 70 KDA PROTEIN 12A"/>
    <property type="match status" value="1"/>
</dbReference>
<evidence type="ECO:0008006" key="3">
    <source>
        <dbReference type="Google" id="ProtNLM"/>
    </source>
</evidence>
<dbReference type="Gene3D" id="3.30.420.40">
    <property type="match status" value="1"/>
</dbReference>
<dbReference type="AlphaFoldDB" id="A0AA39JUV2"/>
<keyword evidence="2" id="KW-1185">Reference proteome</keyword>
<organism evidence="1 2">
    <name type="scientific">Armillaria tabescens</name>
    <name type="common">Ringless honey mushroom</name>
    <name type="synonym">Agaricus tabescens</name>
    <dbReference type="NCBI Taxonomy" id="1929756"/>
    <lineage>
        <taxon>Eukaryota</taxon>
        <taxon>Fungi</taxon>
        <taxon>Dikarya</taxon>
        <taxon>Basidiomycota</taxon>
        <taxon>Agaricomycotina</taxon>
        <taxon>Agaricomycetes</taxon>
        <taxon>Agaricomycetidae</taxon>
        <taxon>Agaricales</taxon>
        <taxon>Marasmiineae</taxon>
        <taxon>Physalacriaceae</taxon>
        <taxon>Desarmillaria</taxon>
    </lineage>
</organism>
<dbReference type="GeneID" id="85363180"/>
<dbReference type="CDD" id="cd10170">
    <property type="entry name" value="ASKHA_NBD_HSP70"/>
    <property type="match status" value="1"/>
</dbReference>
<accession>A0AA39JUV2</accession>
<evidence type="ECO:0000313" key="1">
    <source>
        <dbReference type="EMBL" id="KAK0448962.1"/>
    </source>
</evidence>
<dbReference type="EMBL" id="JAUEPS010000040">
    <property type="protein sequence ID" value="KAK0448962.1"/>
    <property type="molecule type" value="Genomic_DNA"/>
</dbReference>
<dbReference type="InterPro" id="IPR043129">
    <property type="entry name" value="ATPase_NBD"/>
</dbReference>